<evidence type="ECO:0000256" key="1">
    <source>
        <dbReference type="ARBA" id="ARBA00022679"/>
    </source>
</evidence>
<feature type="compositionally biased region" description="Basic and acidic residues" evidence="5">
    <location>
        <begin position="372"/>
        <end position="381"/>
    </location>
</feature>
<protein>
    <submittedName>
        <fullName evidence="7">Serine/threonine protein kinase</fullName>
    </submittedName>
</protein>
<dbReference type="PANTHER" id="PTHR43289:SF34">
    <property type="entry name" value="SERINE_THREONINE-PROTEIN KINASE YBDM-RELATED"/>
    <property type="match status" value="1"/>
</dbReference>
<proteinExistence type="predicted"/>
<dbReference type="InterPro" id="IPR011009">
    <property type="entry name" value="Kinase-like_dom_sf"/>
</dbReference>
<dbReference type="InterPro" id="IPR008271">
    <property type="entry name" value="Ser/Thr_kinase_AS"/>
</dbReference>
<evidence type="ECO:0000313" key="8">
    <source>
        <dbReference type="Proteomes" id="UP001602370"/>
    </source>
</evidence>
<dbReference type="PROSITE" id="PS50011">
    <property type="entry name" value="PROTEIN_KINASE_DOM"/>
    <property type="match status" value="1"/>
</dbReference>
<evidence type="ECO:0000256" key="3">
    <source>
        <dbReference type="ARBA" id="ARBA00022777"/>
    </source>
</evidence>
<keyword evidence="2" id="KW-0547">Nucleotide-binding</keyword>
<keyword evidence="7" id="KW-0723">Serine/threonine-protein kinase</keyword>
<feature type="region of interest" description="Disordered" evidence="5">
    <location>
        <begin position="1"/>
        <end position="26"/>
    </location>
</feature>
<keyword evidence="4" id="KW-0067">ATP-binding</keyword>
<dbReference type="GO" id="GO:0004674">
    <property type="term" value="F:protein serine/threonine kinase activity"/>
    <property type="evidence" value="ECO:0007669"/>
    <property type="project" value="UniProtKB-KW"/>
</dbReference>
<dbReference type="Gene3D" id="1.10.510.10">
    <property type="entry name" value="Transferase(Phosphotransferase) domain 1"/>
    <property type="match status" value="1"/>
</dbReference>
<reference evidence="7 8" key="1">
    <citation type="submission" date="2024-10" db="EMBL/GenBank/DDBJ databases">
        <title>The Natural Products Discovery Center: Release of the First 8490 Sequenced Strains for Exploring Actinobacteria Biosynthetic Diversity.</title>
        <authorList>
            <person name="Kalkreuter E."/>
            <person name="Kautsar S.A."/>
            <person name="Yang D."/>
            <person name="Bader C.D."/>
            <person name="Teijaro C.N."/>
            <person name="Fluegel L."/>
            <person name="Davis C.M."/>
            <person name="Simpson J.R."/>
            <person name="Lauterbach L."/>
            <person name="Steele A.D."/>
            <person name="Gui C."/>
            <person name="Meng S."/>
            <person name="Li G."/>
            <person name="Viehrig K."/>
            <person name="Ye F."/>
            <person name="Su P."/>
            <person name="Kiefer A.F."/>
            <person name="Nichols A."/>
            <person name="Cepeda A.J."/>
            <person name="Yan W."/>
            <person name="Fan B."/>
            <person name="Jiang Y."/>
            <person name="Adhikari A."/>
            <person name="Zheng C.-J."/>
            <person name="Schuster L."/>
            <person name="Cowan T.M."/>
            <person name="Smanski M.J."/>
            <person name="Chevrette M.G."/>
            <person name="De Carvalho L.P.S."/>
            <person name="Shen B."/>
        </authorList>
    </citation>
    <scope>NUCLEOTIDE SEQUENCE [LARGE SCALE GENOMIC DNA]</scope>
    <source>
        <strain evidence="7 8">NPDC012605</strain>
    </source>
</reference>
<evidence type="ECO:0000259" key="6">
    <source>
        <dbReference type="PROSITE" id="PS50011"/>
    </source>
</evidence>
<dbReference type="EMBL" id="JBIBDZ010000025">
    <property type="protein sequence ID" value="MFF5924343.1"/>
    <property type="molecule type" value="Genomic_DNA"/>
</dbReference>
<feature type="domain" description="Protein kinase" evidence="6">
    <location>
        <begin position="34"/>
        <end position="291"/>
    </location>
</feature>
<dbReference type="RefSeq" id="WP_245234782.1">
    <property type="nucleotide sequence ID" value="NZ_JBIBDZ010000025.1"/>
</dbReference>
<evidence type="ECO:0000256" key="4">
    <source>
        <dbReference type="ARBA" id="ARBA00022840"/>
    </source>
</evidence>
<dbReference type="SMART" id="SM00220">
    <property type="entry name" value="S_TKc"/>
    <property type="match status" value="1"/>
</dbReference>
<name>A0ABW6Y3H9_9ACTN</name>
<dbReference type="InterPro" id="IPR000719">
    <property type="entry name" value="Prot_kinase_dom"/>
</dbReference>
<evidence type="ECO:0000313" key="7">
    <source>
        <dbReference type="EMBL" id="MFF5924343.1"/>
    </source>
</evidence>
<evidence type="ECO:0000256" key="5">
    <source>
        <dbReference type="SAM" id="MobiDB-lite"/>
    </source>
</evidence>
<gene>
    <name evidence="7" type="ORF">ACFY8C_39595</name>
</gene>
<dbReference type="Pfam" id="PF00069">
    <property type="entry name" value="Pkinase"/>
    <property type="match status" value="1"/>
</dbReference>
<keyword evidence="1" id="KW-0808">Transferase</keyword>
<feature type="compositionally biased region" description="Polar residues" evidence="5">
    <location>
        <begin position="330"/>
        <end position="339"/>
    </location>
</feature>
<dbReference type="Proteomes" id="UP001602370">
    <property type="component" value="Unassembled WGS sequence"/>
</dbReference>
<keyword evidence="8" id="KW-1185">Reference proteome</keyword>
<dbReference type="PROSITE" id="PS00108">
    <property type="entry name" value="PROTEIN_KINASE_ST"/>
    <property type="match status" value="1"/>
</dbReference>
<organism evidence="7 8">
    <name type="scientific">Streptomyces flavochromogenes</name>
    <dbReference type="NCBI Taxonomy" id="68199"/>
    <lineage>
        <taxon>Bacteria</taxon>
        <taxon>Bacillati</taxon>
        <taxon>Actinomycetota</taxon>
        <taxon>Actinomycetes</taxon>
        <taxon>Kitasatosporales</taxon>
        <taxon>Streptomycetaceae</taxon>
        <taxon>Streptomyces</taxon>
    </lineage>
</organism>
<comment type="caution">
    <text evidence="7">The sequence shown here is derived from an EMBL/GenBank/DDBJ whole genome shotgun (WGS) entry which is preliminary data.</text>
</comment>
<sequence>MTRGRRKDLEVGELPSGADIQPLEDDDPARLGRFPLIGRLAAGGMGRVYLGRSLTDGMLVAVKSPLAQAEVSAVDRRRFAREVKVARRVEGLRTARVLGADAEAERPWLATEYIPAPSLAELVSEAGTLAGTAARWVTRGAVEAIAELHRHGIVHRDVKPQNLLLPLSGPRLIDFGISHAADLTRTQLTLGTVAFTSPEQARGEPSTAASDIYSLGATLFHLVVGRAPYPAGTEMPALLTFVAEANLDLTGLPGELAPVVRECLALRPGDRPTAENLLHSLTTELAEMPTLASAEGWLPRPWTAIIEAYARQGRELAADPRTARTAPEGSATSRGSTLPSGRPAAHFAGAAAERTAHLPATPEDDTPQPGDRPTESRSRRESVFVRAVQGLMASALLLLGGVLAYGYYQNQQAEQPGPADLAFAEIRTGDCIQTDLDPAGRWLAPSPETTDCAAPGAHWRVVASTSKAVPDRCGAPYSAVAWTRSSRAATVSLCLERLFHPGECVIGTEPDPAALTEVTPLRNAPVFATTVQCSDTAPDTLAILRVLKYGLSDTTCPPRTQVRYRFPERGRILCLTTT</sequence>
<evidence type="ECO:0000256" key="2">
    <source>
        <dbReference type="ARBA" id="ARBA00022741"/>
    </source>
</evidence>
<dbReference type="CDD" id="cd14014">
    <property type="entry name" value="STKc_PknB_like"/>
    <property type="match status" value="1"/>
</dbReference>
<dbReference type="PANTHER" id="PTHR43289">
    <property type="entry name" value="MITOGEN-ACTIVATED PROTEIN KINASE KINASE KINASE 20-RELATED"/>
    <property type="match status" value="1"/>
</dbReference>
<keyword evidence="3 7" id="KW-0418">Kinase</keyword>
<accession>A0ABW6Y3H9</accession>
<feature type="region of interest" description="Disordered" evidence="5">
    <location>
        <begin position="317"/>
        <end position="345"/>
    </location>
</feature>
<dbReference type="Gene3D" id="3.30.200.20">
    <property type="entry name" value="Phosphorylase Kinase, domain 1"/>
    <property type="match status" value="1"/>
</dbReference>
<feature type="region of interest" description="Disordered" evidence="5">
    <location>
        <begin position="357"/>
        <end position="381"/>
    </location>
</feature>
<dbReference type="SUPFAM" id="SSF56112">
    <property type="entry name" value="Protein kinase-like (PK-like)"/>
    <property type="match status" value="1"/>
</dbReference>